<evidence type="ECO:0000256" key="2">
    <source>
        <dbReference type="ARBA" id="ARBA00023002"/>
    </source>
</evidence>
<organism evidence="7">
    <name type="scientific">Vecturithrix granuli</name>
    <dbReference type="NCBI Taxonomy" id="1499967"/>
    <lineage>
        <taxon>Bacteria</taxon>
        <taxon>Candidatus Moduliflexota</taxon>
        <taxon>Candidatus Vecturitrichia</taxon>
        <taxon>Candidatus Vecturitrichales</taxon>
        <taxon>Candidatus Vecturitrichaceae</taxon>
        <taxon>Candidatus Vecturithrix</taxon>
    </lineage>
</organism>
<dbReference type="PANTHER" id="PTHR43100">
    <property type="entry name" value="GLUTAMATE SYNTHASE [NADPH] SMALL CHAIN"/>
    <property type="match status" value="1"/>
</dbReference>
<keyword evidence="3" id="KW-0314">Glutamate biosynthesis</keyword>
<dbReference type="SUPFAM" id="SSF46548">
    <property type="entry name" value="alpha-helical ferredoxin"/>
    <property type="match status" value="1"/>
</dbReference>
<dbReference type="Pfam" id="PF14691">
    <property type="entry name" value="Fer4_20"/>
    <property type="match status" value="1"/>
</dbReference>
<dbReference type="Pfam" id="PF07992">
    <property type="entry name" value="Pyr_redox_2"/>
    <property type="match status" value="1"/>
</dbReference>
<feature type="domain" description="Dihydroprymidine dehydrogenase" evidence="6">
    <location>
        <begin position="24"/>
        <end position="131"/>
    </location>
</feature>
<dbReference type="InterPro" id="IPR028261">
    <property type="entry name" value="DPD_II"/>
</dbReference>
<keyword evidence="8" id="KW-1185">Reference proteome</keyword>
<dbReference type="InterPro" id="IPR023753">
    <property type="entry name" value="FAD/NAD-binding_dom"/>
</dbReference>
<gene>
    <name evidence="7" type="ORF">U27_06241</name>
</gene>
<dbReference type="InterPro" id="IPR051394">
    <property type="entry name" value="Glutamate_Synthase"/>
</dbReference>
<dbReference type="GO" id="GO:0006537">
    <property type="term" value="P:glutamate biosynthetic process"/>
    <property type="evidence" value="ECO:0007669"/>
    <property type="project" value="UniProtKB-KW"/>
</dbReference>
<dbReference type="Proteomes" id="UP000030661">
    <property type="component" value="Unassembled WGS sequence"/>
</dbReference>
<dbReference type="Gene3D" id="1.10.1060.10">
    <property type="entry name" value="Alpha-helical ferredoxin"/>
    <property type="match status" value="1"/>
</dbReference>
<proteinExistence type="predicted"/>
<evidence type="ECO:0000313" key="7">
    <source>
        <dbReference type="EMBL" id="GAK59264.1"/>
    </source>
</evidence>
<evidence type="ECO:0000259" key="6">
    <source>
        <dbReference type="Pfam" id="PF14691"/>
    </source>
</evidence>
<dbReference type="GO" id="GO:0051536">
    <property type="term" value="F:iron-sulfur cluster binding"/>
    <property type="evidence" value="ECO:0007669"/>
    <property type="project" value="InterPro"/>
</dbReference>
<feature type="domain" description="FAD/NAD(P)-binding" evidence="5">
    <location>
        <begin position="145"/>
        <end position="457"/>
    </location>
</feature>
<evidence type="ECO:0000256" key="3">
    <source>
        <dbReference type="ARBA" id="ARBA00023164"/>
    </source>
</evidence>
<comment type="pathway">
    <text evidence="4">Amino-acid biosynthesis.</text>
</comment>
<dbReference type="SUPFAM" id="SSF51971">
    <property type="entry name" value="Nucleotide-binding domain"/>
    <property type="match status" value="2"/>
</dbReference>
<evidence type="ECO:0000256" key="4">
    <source>
        <dbReference type="ARBA" id="ARBA00029440"/>
    </source>
</evidence>
<dbReference type="PANTHER" id="PTHR43100:SF1">
    <property type="entry name" value="GLUTAMATE SYNTHASE [NADPH] SMALL CHAIN"/>
    <property type="match status" value="1"/>
</dbReference>
<accession>A0A081C3V9</accession>
<evidence type="ECO:0000313" key="8">
    <source>
        <dbReference type="Proteomes" id="UP000030661"/>
    </source>
</evidence>
<reference evidence="7" key="1">
    <citation type="journal article" date="2015" name="PeerJ">
        <title>First genomic representation of candidate bacterial phylum KSB3 points to enhanced environmental sensing as a trigger of wastewater bulking.</title>
        <authorList>
            <person name="Sekiguchi Y."/>
            <person name="Ohashi A."/>
            <person name="Parks D.H."/>
            <person name="Yamauchi T."/>
            <person name="Tyson G.W."/>
            <person name="Hugenholtz P."/>
        </authorList>
    </citation>
    <scope>NUCLEOTIDE SEQUENCE [LARGE SCALE GENOMIC DNA]</scope>
</reference>
<dbReference type="AlphaFoldDB" id="A0A081C3V9"/>
<dbReference type="GO" id="GO:0016639">
    <property type="term" value="F:oxidoreductase activity, acting on the CH-NH2 group of donors, NAD or NADP as acceptor"/>
    <property type="evidence" value="ECO:0007669"/>
    <property type="project" value="InterPro"/>
</dbReference>
<dbReference type="HOGENOM" id="CLU_000422_3_1_0"/>
<dbReference type="STRING" id="1499967.U27_06241"/>
<name>A0A081C3V9_VECG1</name>
<dbReference type="InterPro" id="IPR006005">
    <property type="entry name" value="Glut_synth_ssu1"/>
</dbReference>
<dbReference type="NCBIfam" id="TIGR01317">
    <property type="entry name" value="GOGAT_sm_gam"/>
    <property type="match status" value="1"/>
</dbReference>
<evidence type="ECO:0000256" key="1">
    <source>
        <dbReference type="ARBA" id="ARBA00022605"/>
    </source>
</evidence>
<dbReference type="eggNOG" id="COG0493">
    <property type="taxonomic scope" value="Bacteria"/>
</dbReference>
<dbReference type="InterPro" id="IPR036188">
    <property type="entry name" value="FAD/NAD-bd_sf"/>
</dbReference>
<dbReference type="PRINTS" id="PR00419">
    <property type="entry name" value="ADXRDTASE"/>
</dbReference>
<dbReference type="InterPro" id="IPR009051">
    <property type="entry name" value="Helical_ferredxn"/>
</dbReference>
<keyword evidence="2" id="KW-0560">Oxidoreductase</keyword>
<sequence>MGKVLGFLDYHRQDYQKEPVEIRLKHWDEFVERVSNDELKNQGARCMECGVPFCHWICPVNNIIPELNDLVYRGCWREAFEWLMYTNNFPEFTGRVCPALCENSCVLAVTEQAVSIKNIEFAIIEHAYKEGWMKPEHPGFRTGRKIAIVGSGPAGLTCADQLNKAGHSVTVYEKHQVAGGLLALGIPDFKLEPKYIERRLDLMRAEGVSFHTGVHVGVDISACQLQREYDALVLCGGAQQPRDLQVPGRNLRGVHFAWDYLSQQNLRNRGIPIPPEQEIWAENKRVIILGGGDTGADCVGTANRQGARSVKQFELLPQLPVSRSQDNPWPQWARIRRTSTSHEEGGIQEYSVLTTRLSGEDGRVTHLHAARLEFSSEYNEMQIISGMEFIEEVDLVLLAMGFTGHVKEGMLEELGIECDSLGKIKTDKYFMTSVPGVFVAGDMRRGQSLVAWAIHEGRMVAKGVEQYFETLEHGKN</sequence>
<evidence type="ECO:0000259" key="5">
    <source>
        <dbReference type="Pfam" id="PF07992"/>
    </source>
</evidence>
<protein>
    <submittedName>
        <fullName evidence="7">Glutamate synthase [NADPH] small chain, (NADPH-GOGAT)</fullName>
    </submittedName>
</protein>
<keyword evidence="1" id="KW-0028">Amino-acid biosynthesis</keyword>
<dbReference type="EMBL" id="DF820469">
    <property type="protein sequence ID" value="GAK59264.1"/>
    <property type="molecule type" value="Genomic_DNA"/>
</dbReference>
<dbReference type="Gene3D" id="3.50.50.60">
    <property type="entry name" value="FAD/NAD(P)-binding domain"/>
    <property type="match status" value="3"/>
</dbReference>